<feature type="region of interest" description="Disordered" evidence="1">
    <location>
        <begin position="285"/>
        <end position="316"/>
    </location>
</feature>
<feature type="signal peptide" evidence="2">
    <location>
        <begin position="1"/>
        <end position="19"/>
    </location>
</feature>
<accession>A0A7W8DIN1</accession>
<protein>
    <submittedName>
        <fullName evidence="4">Type 1 glutamine amidotransferase</fullName>
    </submittedName>
</protein>
<reference evidence="4 5" key="1">
    <citation type="submission" date="2020-08" db="EMBL/GenBank/DDBJ databases">
        <title>Genomic Encyclopedia of Type Strains, Phase IV (KMG-IV): sequencing the most valuable type-strain genomes for metagenomic binning, comparative biology and taxonomic classification.</title>
        <authorList>
            <person name="Goeker M."/>
        </authorList>
    </citation>
    <scope>NUCLEOTIDE SEQUENCE [LARGE SCALE GENOMIC DNA]</scope>
    <source>
        <strain evidence="4 5">DSM 12252</strain>
    </source>
</reference>
<feature type="domain" description="ThuA-like" evidence="3">
    <location>
        <begin position="49"/>
        <end position="276"/>
    </location>
</feature>
<dbReference type="InterPro" id="IPR029062">
    <property type="entry name" value="Class_I_gatase-like"/>
</dbReference>
<evidence type="ECO:0000256" key="1">
    <source>
        <dbReference type="SAM" id="MobiDB-lite"/>
    </source>
</evidence>
<dbReference type="AlphaFoldDB" id="A0A7W8DIN1"/>
<dbReference type="Pfam" id="PF06283">
    <property type="entry name" value="ThuA"/>
    <property type="match status" value="1"/>
</dbReference>
<comment type="caution">
    <text evidence="4">The sequence shown here is derived from an EMBL/GenBank/DDBJ whole genome shotgun (WGS) entry which is preliminary data.</text>
</comment>
<sequence>MKPLHLLALFLAAAASLQAVTPDGKKKLVLIAGKPSHPAGMHEFRAGTILLEKCLKSVPNLVVDRHEMGWVSDEKTFADADAVVIYADGGGKHPAVVDGHLETLRGLVAKGVGFGCMHYGVEVVAGQAGKEFQEWLGGHYENAYSCNPIWDANYTQLPQHPITNGVQPFTTKDEWYIHMRFRPAFGHGDKPATDGAAKFVPILVAPPSDATRDGPYVAPKGPYPHIQAEKGTPETMMWTVERTDGGRGFGFTGGHFHANWGNDNVRKAVLNALLWVTKVDVPEKGVESKVTEEELAQNLDPKPAPKPKSAALETPRVFERVAAR</sequence>
<keyword evidence="5" id="KW-1185">Reference proteome</keyword>
<dbReference type="Gene3D" id="3.40.50.880">
    <property type="match status" value="1"/>
</dbReference>
<evidence type="ECO:0000256" key="2">
    <source>
        <dbReference type="SAM" id="SignalP"/>
    </source>
</evidence>
<evidence type="ECO:0000259" key="3">
    <source>
        <dbReference type="Pfam" id="PF06283"/>
    </source>
</evidence>
<evidence type="ECO:0000313" key="5">
    <source>
        <dbReference type="Proteomes" id="UP000590740"/>
    </source>
</evidence>
<dbReference type="EMBL" id="JACHIG010000001">
    <property type="protein sequence ID" value="MBB5031145.1"/>
    <property type="molecule type" value="Genomic_DNA"/>
</dbReference>
<dbReference type="SUPFAM" id="SSF52317">
    <property type="entry name" value="Class I glutamine amidotransferase-like"/>
    <property type="match status" value="1"/>
</dbReference>
<feature type="chain" id="PRO_5031160964" evidence="2">
    <location>
        <begin position="20"/>
        <end position="324"/>
    </location>
</feature>
<proteinExistence type="predicted"/>
<keyword evidence="2" id="KW-0732">Signal</keyword>
<name>A0A7W8DIN1_9BACT</name>
<keyword evidence="4" id="KW-0315">Glutamine amidotransferase</keyword>
<dbReference type="GO" id="GO:0016740">
    <property type="term" value="F:transferase activity"/>
    <property type="evidence" value="ECO:0007669"/>
    <property type="project" value="UniProtKB-KW"/>
</dbReference>
<dbReference type="InterPro" id="IPR029010">
    <property type="entry name" value="ThuA-like"/>
</dbReference>
<gene>
    <name evidence="4" type="ORF">HNQ65_000699</name>
</gene>
<evidence type="ECO:0000313" key="4">
    <source>
        <dbReference type="EMBL" id="MBB5031145.1"/>
    </source>
</evidence>
<dbReference type="Proteomes" id="UP000590740">
    <property type="component" value="Unassembled WGS sequence"/>
</dbReference>
<dbReference type="RefSeq" id="WP_184338084.1">
    <property type="nucleotide sequence ID" value="NZ_JACHIG010000001.1"/>
</dbReference>
<keyword evidence="4" id="KW-0808">Transferase</keyword>
<organism evidence="4 5">
    <name type="scientific">Prosthecobacter vanneervenii</name>
    <dbReference type="NCBI Taxonomy" id="48466"/>
    <lineage>
        <taxon>Bacteria</taxon>
        <taxon>Pseudomonadati</taxon>
        <taxon>Verrucomicrobiota</taxon>
        <taxon>Verrucomicrobiia</taxon>
        <taxon>Verrucomicrobiales</taxon>
        <taxon>Verrucomicrobiaceae</taxon>
        <taxon>Prosthecobacter</taxon>
    </lineage>
</organism>